<feature type="transmembrane region" description="Helical" evidence="9">
    <location>
        <begin position="131"/>
        <end position="150"/>
    </location>
</feature>
<protein>
    <recommendedName>
        <fullName evidence="9">Lipoprotein signal peptidase</fullName>
        <ecNumber evidence="9">3.4.23.36</ecNumber>
    </recommendedName>
    <alternativeName>
        <fullName evidence="9">Prolipoprotein signal peptidase</fullName>
    </alternativeName>
    <alternativeName>
        <fullName evidence="9">Signal peptidase II</fullName>
        <shortName evidence="9">SPase II</shortName>
    </alternativeName>
</protein>
<keyword evidence="4 9" id="KW-0812">Transmembrane</keyword>
<organism evidence="13 14">
    <name type="scientific">Sphingomonas aurea</name>
    <dbReference type="NCBI Taxonomy" id="3063994"/>
    <lineage>
        <taxon>Bacteria</taxon>
        <taxon>Pseudomonadati</taxon>
        <taxon>Pseudomonadota</taxon>
        <taxon>Alphaproteobacteria</taxon>
        <taxon>Sphingomonadales</taxon>
        <taxon>Sphingomonadaceae</taxon>
        <taxon>Sphingomonas</taxon>
    </lineage>
</organism>
<dbReference type="NCBIfam" id="TIGR00077">
    <property type="entry name" value="lspA"/>
    <property type="match status" value="1"/>
</dbReference>
<dbReference type="PANTHER" id="PTHR33695">
    <property type="entry name" value="LIPOPROTEIN SIGNAL PEPTIDASE"/>
    <property type="match status" value="1"/>
</dbReference>
<evidence type="ECO:0000256" key="7">
    <source>
        <dbReference type="ARBA" id="ARBA00022989"/>
    </source>
</evidence>
<gene>
    <name evidence="9 13" type="primary">lspA</name>
    <name evidence="13" type="ORF">Q5H91_08505</name>
</gene>
<keyword evidence="3 9" id="KW-0645">Protease</keyword>
<keyword evidence="8 9" id="KW-0472">Membrane</keyword>
<comment type="function">
    <text evidence="9 10">This protein specifically catalyzes the removal of signal peptides from prolipoproteins.</text>
</comment>
<dbReference type="EMBL" id="JAUUDS010000003">
    <property type="protein sequence ID" value="MDP1027250.1"/>
    <property type="molecule type" value="Genomic_DNA"/>
</dbReference>
<evidence type="ECO:0000313" key="14">
    <source>
        <dbReference type="Proteomes" id="UP001230685"/>
    </source>
</evidence>
<keyword evidence="6 9" id="KW-0378">Hydrolase</keyword>
<dbReference type="PRINTS" id="PR00781">
    <property type="entry name" value="LIPOSIGPTASE"/>
</dbReference>
<evidence type="ECO:0000313" key="13">
    <source>
        <dbReference type="EMBL" id="MDP1027250.1"/>
    </source>
</evidence>
<dbReference type="EC" id="3.4.23.36" evidence="9"/>
<name>A0ABT9EJV1_9SPHN</name>
<dbReference type="PROSITE" id="PS00855">
    <property type="entry name" value="SPASE_II"/>
    <property type="match status" value="1"/>
</dbReference>
<comment type="pathway">
    <text evidence="9">Protein modification; lipoprotein biosynthesis (signal peptide cleavage).</text>
</comment>
<sequence length="179" mass="19019">MRLPVRGLLAALLLFLIDQLSKWAVTGPLGIDHLGASREITGFFSLRFVPNIGVSLGLLPADGDGTRWALVAMTGAIAIGVAVWMTREKNPTDQVALGLVLGGALGNILDRMRFGYVVDFADLHIGDWRPFLVFNVADAAITIGVVLLLLRALLTRDKTPPVPAESACSAPSPSETPHA</sequence>
<keyword evidence="5 9" id="KW-0064">Aspartyl protease</keyword>
<keyword evidence="14" id="KW-1185">Reference proteome</keyword>
<evidence type="ECO:0000256" key="10">
    <source>
        <dbReference type="RuleBase" id="RU000594"/>
    </source>
</evidence>
<proteinExistence type="inferred from homology"/>
<comment type="similarity">
    <text evidence="1 9 11">Belongs to the peptidase A8 family.</text>
</comment>
<evidence type="ECO:0000256" key="5">
    <source>
        <dbReference type="ARBA" id="ARBA00022750"/>
    </source>
</evidence>
<dbReference type="PANTHER" id="PTHR33695:SF1">
    <property type="entry name" value="LIPOPROTEIN SIGNAL PEPTIDASE"/>
    <property type="match status" value="1"/>
</dbReference>
<evidence type="ECO:0000256" key="8">
    <source>
        <dbReference type="ARBA" id="ARBA00023136"/>
    </source>
</evidence>
<feature type="active site" evidence="9">
    <location>
        <position position="119"/>
    </location>
</feature>
<evidence type="ECO:0000256" key="4">
    <source>
        <dbReference type="ARBA" id="ARBA00022692"/>
    </source>
</evidence>
<dbReference type="GO" id="GO:0004190">
    <property type="term" value="F:aspartic-type endopeptidase activity"/>
    <property type="evidence" value="ECO:0007669"/>
    <property type="project" value="UniProtKB-EC"/>
</dbReference>
<keyword evidence="2 9" id="KW-1003">Cell membrane</keyword>
<feature type="transmembrane region" description="Helical" evidence="9">
    <location>
        <begin position="68"/>
        <end position="85"/>
    </location>
</feature>
<comment type="caution">
    <text evidence="9">Lacks conserved residue(s) required for the propagation of feature annotation.</text>
</comment>
<evidence type="ECO:0000256" key="12">
    <source>
        <dbReference type="SAM" id="MobiDB-lite"/>
    </source>
</evidence>
<accession>A0ABT9EJV1</accession>
<feature type="compositionally biased region" description="Low complexity" evidence="12">
    <location>
        <begin position="164"/>
        <end position="179"/>
    </location>
</feature>
<dbReference type="HAMAP" id="MF_00161">
    <property type="entry name" value="LspA"/>
    <property type="match status" value="1"/>
</dbReference>
<evidence type="ECO:0000256" key="11">
    <source>
        <dbReference type="RuleBase" id="RU004181"/>
    </source>
</evidence>
<feature type="active site" evidence="9">
    <location>
        <position position="138"/>
    </location>
</feature>
<keyword evidence="7 9" id="KW-1133">Transmembrane helix</keyword>
<evidence type="ECO:0000256" key="9">
    <source>
        <dbReference type="HAMAP-Rule" id="MF_00161"/>
    </source>
</evidence>
<evidence type="ECO:0000256" key="6">
    <source>
        <dbReference type="ARBA" id="ARBA00022801"/>
    </source>
</evidence>
<comment type="subcellular location">
    <subcellularLocation>
        <location evidence="9">Cell membrane</location>
        <topology evidence="9">Multi-pass membrane protein</topology>
    </subcellularLocation>
</comment>
<dbReference type="Pfam" id="PF01252">
    <property type="entry name" value="Peptidase_A8"/>
    <property type="match status" value="1"/>
</dbReference>
<evidence type="ECO:0000256" key="2">
    <source>
        <dbReference type="ARBA" id="ARBA00022475"/>
    </source>
</evidence>
<dbReference type="RefSeq" id="WP_305172962.1">
    <property type="nucleotide sequence ID" value="NZ_JAUUDS010000003.1"/>
</dbReference>
<comment type="catalytic activity">
    <reaction evidence="9 10">
        <text>Release of signal peptides from bacterial membrane prolipoproteins. Hydrolyzes -Xaa-Yaa-Zaa-|-(S,diacylglyceryl)Cys-, in which Xaa is hydrophobic (preferably Leu), and Yaa (Ala or Ser) and Zaa (Gly or Ala) have small, neutral side chains.</text>
        <dbReference type="EC" id="3.4.23.36"/>
    </reaction>
</comment>
<dbReference type="Proteomes" id="UP001230685">
    <property type="component" value="Unassembled WGS sequence"/>
</dbReference>
<dbReference type="InterPro" id="IPR001872">
    <property type="entry name" value="Peptidase_A8"/>
</dbReference>
<comment type="caution">
    <text evidence="13">The sequence shown here is derived from an EMBL/GenBank/DDBJ whole genome shotgun (WGS) entry which is preliminary data.</text>
</comment>
<reference evidence="13 14" key="1">
    <citation type="submission" date="2023-07" db="EMBL/GenBank/DDBJ databases">
        <authorList>
            <person name="Kim M.K."/>
        </authorList>
    </citation>
    <scope>NUCLEOTIDE SEQUENCE [LARGE SCALE GENOMIC DNA]</scope>
    <source>
        <strain evidence="13 14">KR1UV-12</strain>
    </source>
</reference>
<feature type="region of interest" description="Disordered" evidence="12">
    <location>
        <begin position="159"/>
        <end position="179"/>
    </location>
</feature>
<evidence type="ECO:0000256" key="1">
    <source>
        <dbReference type="ARBA" id="ARBA00006139"/>
    </source>
</evidence>
<evidence type="ECO:0000256" key="3">
    <source>
        <dbReference type="ARBA" id="ARBA00022670"/>
    </source>
</evidence>